<dbReference type="Proteomes" id="UP000786811">
    <property type="component" value="Unassembled WGS sequence"/>
</dbReference>
<accession>A0A8J2MND6</accession>
<comment type="caution">
    <text evidence="1">The sequence shown here is derived from an EMBL/GenBank/DDBJ whole genome shotgun (WGS) entry which is preliminary data.</text>
</comment>
<dbReference type="EMBL" id="CAJNRD030001122">
    <property type="protein sequence ID" value="CAG5100593.1"/>
    <property type="molecule type" value="Genomic_DNA"/>
</dbReference>
<name>A0A8J2MND6_COTCN</name>
<reference evidence="1" key="1">
    <citation type="submission" date="2021-04" db="EMBL/GenBank/DDBJ databases">
        <authorList>
            <person name="Chebbi M.A.C M."/>
        </authorList>
    </citation>
    <scope>NUCLEOTIDE SEQUENCE</scope>
</reference>
<evidence type="ECO:0000313" key="1">
    <source>
        <dbReference type="EMBL" id="CAG5100593.1"/>
    </source>
</evidence>
<dbReference type="AlphaFoldDB" id="A0A8J2MND6"/>
<evidence type="ECO:0000313" key="2">
    <source>
        <dbReference type="Proteomes" id="UP000786811"/>
    </source>
</evidence>
<keyword evidence="2" id="KW-1185">Reference proteome</keyword>
<dbReference type="OrthoDB" id="7694116at2759"/>
<protein>
    <submittedName>
        <fullName evidence="1">Uncharacterized protein</fullName>
    </submittedName>
</protein>
<proteinExistence type="predicted"/>
<gene>
    <name evidence="1" type="ORF">HICCMSTLAB_LOCUS9666</name>
</gene>
<sequence length="218" mass="25848">MKHEVHTFLQHDKQALSWGYDKRQLIEAMMMMKTKSYANLDLRLCKYILRTYVSVLRKLLVSATILPLIDYCSVVLIDSNAENDLKLQRAVNCAIRFIFNIKRDEHITPYRFKLKWLSVKSRRIYFLATYFYKLLDTGKPIYLRKLFIEDDARRSERLVSKNNNVNYLIPSFSTSHLEHSFLISAIRLWQKLPADIAAATTLEIFKKKMYDYLISSDF</sequence>
<organism evidence="1 2">
    <name type="scientific">Cotesia congregata</name>
    <name type="common">Parasitoid wasp</name>
    <name type="synonym">Apanteles congregatus</name>
    <dbReference type="NCBI Taxonomy" id="51543"/>
    <lineage>
        <taxon>Eukaryota</taxon>
        <taxon>Metazoa</taxon>
        <taxon>Ecdysozoa</taxon>
        <taxon>Arthropoda</taxon>
        <taxon>Hexapoda</taxon>
        <taxon>Insecta</taxon>
        <taxon>Pterygota</taxon>
        <taxon>Neoptera</taxon>
        <taxon>Endopterygota</taxon>
        <taxon>Hymenoptera</taxon>
        <taxon>Apocrita</taxon>
        <taxon>Ichneumonoidea</taxon>
        <taxon>Braconidae</taxon>
        <taxon>Microgastrinae</taxon>
        <taxon>Cotesia</taxon>
    </lineage>
</organism>